<reference evidence="2" key="1">
    <citation type="journal article" date="2019" name="Sci. Rep.">
        <title>Draft genome of Tanacetum cinerariifolium, the natural source of mosquito coil.</title>
        <authorList>
            <person name="Yamashiro T."/>
            <person name="Shiraishi A."/>
            <person name="Satake H."/>
            <person name="Nakayama K."/>
        </authorList>
    </citation>
    <scope>NUCLEOTIDE SEQUENCE</scope>
</reference>
<gene>
    <name evidence="2" type="ORF">Tci_004831</name>
</gene>
<evidence type="ECO:0000313" key="2">
    <source>
        <dbReference type="EMBL" id="GEU32853.1"/>
    </source>
</evidence>
<proteinExistence type="predicted"/>
<dbReference type="EMBL" id="BKCJ010000400">
    <property type="protein sequence ID" value="GEU32853.1"/>
    <property type="molecule type" value="Genomic_DNA"/>
</dbReference>
<feature type="region of interest" description="Disordered" evidence="1">
    <location>
        <begin position="247"/>
        <end position="272"/>
    </location>
</feature>
<comment type="caution">
    <text evidence="2">The sequence shown here is derived from an EMBL/GenBank/DDBJ whole genome shotgun (WGS) entry which is preliminary data.</text>
</comment>
<sequence length="352" mass="39410">MRRTLMVILVFTLCEEQVIWISVIMRLIDDLLALHSIFIVNISYTTTNKAFQVIEDPSGLESPFDGTDKFLAPCHILISPKPYVHTWIEPIDPVLLNSVIQCFQNTCQRTITKLVHLVEPHDLSFMIVDWEHYCARRLNDGIIMLELEAFSIPSQFSEVHLCLVAFNAEVEELLSIEPPVRDTISGTYVIGNLICKHLVTLSHLELKYQFKKVVMSPVCTINEFSAGGTWLKANIVAQLFSTSDTLEEEMSKQDPDAPDVPGAPDAPARGGGGGGCGGGDLEGVLVLHTSSCDHHEPCRVVFKRSLLENFLHINCRQITKASLKWSLHCPISCNSDNLINAFAYFLRNIKFL</sequence>
<dbReference type="AlphaFoldDB" id="A0A6L2J736"/>
<feature type="compositionally biased region" description="Low complexity" evidence="1">
    <location>
        <begin position="259"/>
        <end position="268"/>
    </location>
</feature>
<accession>A0A6L2J736</accession>
<organism evidence="2">
    <name type="scientific">Tanacetum cinerariifolium</name>
    <name type="common">Dalmatian daisy</name>
    <name type="synonym">Chrysanthemum cinerariifolium</name>
    <dbReference type="NCBI Taxonomy" id="118510"/>
    <lineage>
        <taxon>Eukaryota</taxon>
        <taxon>Viridiplantae</taxon>
        <taxon>Streptophyta</taxon>
        <taxon>Embryophyta</taxon>
        <taxon>Tracheophyta</taxon>
        <taxon>Spermatophyta</taxon>
        <taxon>Magnoliopsida</taxon>
        <taxon>eudicotyledons</taxon>
        <taxon>Gunneridae</taxon>
        <taxon>Pentapetalae</taxon>
        <taxon>asterids</taxon>
        <taxon>campanulids</taxon>
        <taxon>Asterales</taxon>
        <taxon>Asteraceae</taxon>
        <taxon>Asteroideae</taxon>
        <taxon>Anthemideae</taxon>
        <taxon>Anthemidinae</taxon>
        <taxon>Tanacetum</taxon>
    </lineage>
</organism>
<name>A0A6L2J736_TANCI</name>
<protein>
    <submittedName>
        <fullName evidence="2">Uncharacterized protein</fullName>
    </submittedName>
</protein>
<evidence type="ECO:0000256" key="1">
    <source>
        <dbReference type="SAM" id="MobiDB-lite"/>
    </source>
</evidence>